<accession>T0BHX6</accession>
<dbReference type="InterPro" id="IPR050659">
    <property type="entry name" value="Peptidase_M24B"/>
</dbReference>
<protein>
    <submittedName>
        <fullName evidence="3">M24 family metallopeptidase</fullName>
    </submittedName>
</protein>
<dbReference type="Gene3D" id="3.90.230.10">
    <property type="entry name" value="Creatinase/methionine aminopeptidase superfamily"/>
    <property type="match status" value="1"/>
</dbReference>
<accession>A0A9E6ZM41</accession>
<dbReference type="Pfam" id="PF01321">
    <property type="entry name" value="Creatinase_N"/>
    <property type="match status" value="1"/>
</dbReference>
<dbReference type="InterPro" id="IPR029149">
    <property type="entry name" value="Creatin/AminoP/Spt16_N"/>
</dbReference>
<dbReference type="SUPFAM" id="SSF55920">
    <property type="entry name" value="Creatinase/aminopeptidase"/>
    <property type="match status" value="1"/>
</dbReference>
<evidence type="ECO:0000259" key="1">
    <source>
        <dbReference type="Pfam" id="PF00557"/>
    </source>
</evidence>
<feature type="domain" description="Peptidase M24" evidence="1">
    <location>
        <begin position="135"/>
        <end position="326"/>
    </location>
</feature>
<sequence length="359" mass="39985">MEGQVAQCRELMKACDLDALLLRTRANFAWFTGGRDNHIEIERETGVADIVVLRDKVLVVTAEIEARRIAEEELRDLPVELVSTSWTEGVEPTLSKLLGDLRVGTDAAFPGALFVGDKLIKLRRCLTEEQIGQYRALCLDAAQVIEDVAKHVQPGQSEFSIAAQLMSGVASRGCTPHVVLVATDERVFHYRHPIPTAKALEKYAMLVLCARRNGLVANVTRFVHFGKLPDELKANREKCAYIDVQMFAATRPGTKVSDVFNTAIRAYGEVGYPDDWRLLHQGGPTGFASREYLATPDTHDEIRLHEAYAWNPAIRGIKSEDTLLVEEQGNTFLTHTGDWPYIAVNHGGNQVLRPDILVR</sequence>
<dbReference type="InterPro" id="IPR000587">
    <property type="entry name" value="Creatinase_N"/>
</dbReference>
<name>T0BHX6_ALIAG</name>
<gene>
    <name evidence="3" type="ORF">K1I37_07035</name>
</gene>
<dbReference type="InterPro" id="IPR000994">
    <property type="entry name" value="Pept_M24"/>
</dbReference>
<dbReference type="CDD" id="cd01066">
    <property type="entry name" value="APP_MetAP"/>
    <property type="match status" value="1"/>
</dbReference>
<dbReference type="SUPFAM" id="SSF53092">
    <property type="entry name" value="Creatinase/prolidase N-terminal domain"/>
    <property type="match status" value="1"/>
</dbReference>
<dbReference type="KEGG" id="aaco:K1I37_07035"/>
<dbReference type="STRING" id="1356854.N007_12605"/>
<dbReference type="PANTHER" id="PTHR46112:SF2">
    <property type="entry name" value="XAA-PRO AMINOPEPTIDASE P-RELATED"/>
    <property type="match status" value="1"/>
</dbReference>
<feature type="domain" description="Creatinase N-terminal" evidence="2">
    <location>
        <begin position="5"/>
        <end position="107"/>
    </location>
</feature>
<dbReference type="InterPro" id="IPR036005">
    <property type="entry name" value="Creatinase/aminopeptidase-like"/>
</dbReference>
<keyword evidence="4" id="KW-1185">Reference proteome</keyword>
<reference evidence="4" key="1">
    <citation type="journal article" date="2022" name="G3 (Bethesda)">
        <title>Unveiling the complete genome sequence of Alicyclobacillus acidoterrestris DSM 3922T, a taint-producing strain.</title>
        <authorList>
            <person name="Leonardo I.C."/>
            <person name="Barreto Crespo M.T."/>
            <person name="Gaspar F.B."/>
        </authorList>
    </citation>
    <scope>NUCLEOTIDE SEQUENCE [LARGE SCALE GENOMIC DNA]</scope>
    <source>
        <strain evidence="4">DSM 3922</strain>
    </source>
</reference>
<organism evidence="3 4">
    <name type="scientific">Alicyclobacillus acidoterrestris (strain ATCC 49025 / DSM 3922 / CIP 106132 / NCIMB 13137 / GD3B)</name>
    <dbReference type="NCBI Taxonomy" id="1356854"/>
    <lineage>
        <taxon>Bacteria</taxon>
        <taxon>Bacillati</taxon>
        <taxon>Bacillota</taxon>
        <taxon>Bacilli</taxon>
        <taxon>Bacillales</taxon>
        <taxon>Alicyclobacillaceae</taxon>
        <taxon>Alicyclobacillus</taxon>
    </lineage>
</organism>
<dbReference type="EMBL" id="CP080467">
    <property type="protein sequence ID" value="UNO50221.1"/>
    <property type="molecule type" value="Genomic_DNA"/>
</dbReference>
<dbReference type="eggNOG" id="COG0006">
    <property type="taxonomic scope" value="Bacteria"/>
</dbReference>
<dbReference type="OrthoDB" id="4850044at2"/>
<evidence type="ECO:0000313" key="3">
    <source>
        <dbReference type="EMBL" id="UNO50221.1"/>
    </source>
</evidence>
<dbReference type="Gene3D" id="3.40.350.10">
    <property type="entry name" value="Creatinase/prolidase N-terminal domain"/>
    <property type="match status" value="1"/>
</dbReference>
<dbReference type="RefSeq" id="WP_021297578.1">
    <property type="nucleotide sequence ID" value="NZ_AURB01000156.1"/>
</dbReference>
<proteinExistence type="predicted"/>
<dbReference type="Pfam" id="PF00557">
    <property type="entry name" value="Peptidase_M24"/>
    <property type="match status" value="1"/>
</dbReference>
<evidence type="ECO:0000259" key="2">
    <source>
        <dbReference type="Pfam" id="PF01321"/>
    </source>
</evidence>
<dbReference type="AlphaFoldDB" id="T0BHX6"/>
<dbReference type="Proteomes" id="UP000829401">
    <property type="component" value="Chromosome"/>
</dbReference>
<evidence type="ECO:0000313" key="4">
    <source>
        <dbReference type="Proteomes" id="UP000829401"/>
    </source>
</evidence>
<dbReference type="PANTHER" id="PTHR46112">
    <property type="entry name" value="AMINOPEPTIDASE"/>
    <property type="match status" value="1"/>
</dbReference>